<evidence type="ECO:0000256" key="1">
    <source>
        <dbReference type="SAM" id="Coils"/>
    </source>
</evidence>
<evidence type="ECO:0000313" key="6">
    <source>
        <dbReference type="Proteomes" id="UP000070257"/>
    </source>
</evidence>
<dbReference type="Pfam" id="PF13426">
    <property type="entry name" value="PAS_9"/>
    <property type="match status" value="1"/>
</dbReference>
<dbReference type="PANTHER" id="PTHR44757">
    <property type="entry name" value="DIGUANYLATE CYCLASE DGCP"/>
    <property type="match status" value="1"/>
</dbReference>
<keyword evidence="1" id="KW-0175">Coiled coil</keyword>
<dbReference type="InterPro" id="IPR052155">
    <property type="entry name" value="Biofilm_reg_signaling"/>
</dbReference>
<dbReference type="InterPro" id="IPR035965">
    <property type="entry name" value="PAS-like_dom_sf"/>
</dbReference>
<dbReference type="AlphaFoldDB" id="A0A656YUA4"/>
<dbReference type="SMART" id="SM00091">
    <property type="entry name" value="PAS"/>
    <property type="match status" value="3"/>
</dbReference>
<feature type="domain" description="PAC" evidence="4">
    <location>
        <begin position="367"/>
        <end position="417"/>
    </location>
</feature>
<dbReference type="InterPro" id="IPR001610">
    <property type="entry name" value="PAC"/>
</dbReference>
<comment type="caution">
    <text evidence="5">The sequence shown here is derived from an EMBL/GenBank/DDBJ whole genome shotgun (WGS) entry which is preliminary data.</text>
</comment>
<feature type="domain" description="PAC" evidence="4">
    <location>
        <begin position="240"/>
        <end position="290"/>
    </location>
</feature>
<dbReference type="InterPro" id="IPR000700">
    <property type="entry name" value="PAS-assoc_C"/>
</dbReference>
<dbReference type="CDD" id="cd00130">
    <property type="entry name" value="PAS"/>
    <property type="match status" value="2"/>
</dbReference>
<feature type="domain" description="PAS" evidence="3">
    <location>
        <begin position="169"/>
        <end position="238"/>
    </location>
</feature>
<feature type="coiled-coil region" evidence="1">
    <location>
        <begin position="401"/>
        <end position="428"/>
    </location>
</feature>
<keyword evidence="6" id="KW-1185">Reference proteome</keyword>
<reference evidence="5 6" key="1">
    <citation type="journal article" date="2016" name="Sci. Rep.">
        <title>Metabolic traits of an uncultured archaeal lineage -MSBL1- from brine pools of the Red Sea.</title>
        <authorList>
            <person name="Mwirichia R."/>
            <person name="Alam I."/>
            <person name="Rashid M."/>
            <person name="Vinu M."/>
            <person name="Ba-Alawi W."/>
            <person name="Anthony Kamau A."/>
            <person name="Kamanda Ngugi D."/>
            <person name="Goker M."/>
            <person name="Klenk H.P."/>
            <person name="Bajic V."/>
            <person name="Stingl U."/>
        </authorList>
    </citation>
    <scope>NUCLEOTIDE SEQUENCE [LARGE SCALE GENOMIC DNA]</scope>
    <source>
        <strain evidence="5">SCGC-AAA259J03</strain>
    </source>
</reference>
<dbReference type="InterPro" id="IPR013656">
    <property type="entry name" value="PAS_4"/>
</dbReference>
<evidence type="ECO:0000256" key="2">
    <source>
        <dbReference type="SAM" id="MobiDB-lite"/>
    </source>
</evidence>
<evidence type="ECO:0000259" key="3">
    <source>
        <dbReference type="PROSITE" id="PS50112"/>
    </source>
</evidence>
<dbReference type="Gene3D" id="3.30.450.20">
    <property type="entry name" value="PAS domain"/>
    <property type="match status" value="3"/>
</dbReference>
<feature type="non-terminal residue" evidence="5">
    <location>
        <position position="1"/>
    </location>
</feature>
<feature type="region of interest" description="Disordered" evidence="2">
    <location>
        <begin position="1"/>
        <end position="22"/>
    </location>
</feature>
<proteinExistence type="predicted"/>
<sequence length="451" mass="51635">VKEEGENHYVRTLSPVENPETGEVDRVSVISKDVTELKKREGELVRSREEREEFFDAIPDIAAVISPNHEFVEVNEEGVERLEMDREELIGRKCYRVVHGQDEPIDECPCTKALEAGEPDIGEEFSEGGRHYTAAATPITGENGEIESLVHTVKDITKRKKMEEKLRKSREEYRSLINSMNDGFVVHDLEGNFITGNDVLSKTLRYSEEELQSMNLKDITDEEGGEVEQNIQRVRDEGNLTFETTVKTSQGGKIPVEINANLVEYRDEPAILSIARDVTERKKAEGRIREYKSAVEASDDSIYMIDKDYRYIFANHEHVSRLLDDGKIPRESRGEVVGKKYGDIHPEEELKALKKNVEKALETDAPLTEEYKFLTEDRWSSRTYSPVKNSETGEAEAVVVVSKDITERKKAEEELRQYRRAMESSVDSFAAIDNNYRYLFANEAYRNTFPS</sequence>
<dbReference type="SUPFAM" id="SSF55785">
    <property type="entry name" value="PYP-like sensor domain (PAS domain)"/>
    <property type="match status" value="4"/>
</dbReference>
<dbReference type="PROSITE" id="PS50112">
    <property type="entry name" value="PAS"/>
    <property type="match status" value="1"/>
</dbReference>
<organism evidence="5 6">
    <name type="scientific">candidate division MSBL1 archaeon SCGC-AAA259J03</name>
    <dbReference type="NCBI Taxonomy" id="1698269"/>
    <lineage>
        <taxon>Archaea</taxon>
        <taxon>Methanobacteriati</taxon>
        <taxon>Methanobacteriota</taxon>
        <taxon>candidate division MSBL1</taxon>
    </lineage>
</organism>
<dbReference type="EMBL" id="LHXT01000137">
    <property type="protein sequence ID" value="KXA96031.1"/>
    <property type="molecule type" value="Genomic_DNA"/>
</dbReference>
<accession>A0A656YUA4</accession>
<dbReference type="Proteomes" id="UP000070257">
    <property type="component" value="Unassembled WGS sequence"/>
</dbReference>
<evidence type="ECO:0000259" key="4">
    <source>
        <dbReference type="PROSITE" id="PS50113"/>
    </source>
</evidence>
<dbReference type="Pfam" id="PF08448">
    <property type="entry name" value="PAS_4"/>
    <property type="match status" value="2"/>
</dbReference>
<name>A0A656YUA4_9EURY</name>
<feature type="domain" description="PAC" evidence="4">
    <location>
        <begin position="115"/>
        <end position="168"/>
    </location>
</feature>
<dbReference type="PANTHER" id="PTHR44757:SF2">
    <property type="entry name" value="BIOFILM ARCHITECTURE MAINTENANCE PROTEIN MBAA"/>
    <property type="match status" value="1"/>
</dbReference>
<evidence type="ECO:0000313" key="5">
    <source>
        <dbReference type="EMBL" id="KXA96031.1"/>
    </source>
</evidence>
<dbReference type="InterPro" id="IPR000014">
    <property type="entry name" value="PAS"/>
</dbReference>
<dbReference type="SMART" id="SM00086">
    <property type="entry name" value="PAC"/>
    <property type="match status" value="2"/>
</dbReference>
<dbReference type="PROSITE" id="PS50113">
    <property type="entry name" value="PAC"/>
    <property type="match status" value="3"/>
</dbReference>
<dbReference type="NCBIfam" id="TIGR00229">
    <property type="entry name" value="sensory_box"/>
    <property type="match status" value="3"/>
</dbReference>
<evidence type="ECO:0008006" key="7">
    <source>
        <dbReference type="Google" id="ProtNLM"/>
    </source>
</evidence>
<protein>
    <recommendedName>
        <fullName evidence="7">PAS domain S-box protein</fullName>
    </recommendedName>
</protein>
<gene>
    <name evidence="5" type="ORF">AKJ39_05155</name>
</gene>